<dbReference type="EMBL" id="JAWWNJ010000135">
    <property type="protein sequence ID" value="KAK6984712.1"/>
    <property type="molecule type" value="Genomic_DNA"/>
</dbReference>
<protein>
    <submittedName>
        <fullName evidence="1">Uncharacterized protein</fullName>
    </submittedName>
</protein>
<sequence length="77" mass="8867">EHGESLPSRVLDDAFHFMDRLLRLLSKKHSAFKAFSHDFSEAIFIRDKSDVLAVRAVLEAHKINWEYAKRAKGDALN</sequence>
<comment type="caution">
    <text evidence="1">The sequence shown here is derived from an EMBL/GenBank/DDBJ whole genome shotgun (WGS) entry which is preliminary data.</text>
</comment>
<evidence type="ECO:0000313" key="2">
    <source>
        <dbReference type="EMBL" id="KAK6984712.1"/>
    </source>
</evidence>
<organism evidence="1 3">
    <name type="scientific">Favolaschia claudopus</name>
    <dbReference type="NCBI Taxonomy" id="2862362"/>
    <lineage>
        <taxon>Eukaryota</taxon>
        <taxon>Fungi</taxon>
        <taxon>Dikarya</taxon>
        <taxon>Basidiomycota</taxon>
        <taxon>Agaricomycotina</taxon>
        <taxon>Agaricomycetes</taxon>
        <taxon>Agaricomycetidae</taxon>
        <taxon>Agaricales</taxon>
        <taxon>Marasmiineae</taxon>
        <taxon>Mycenaceae</taxon>
        <taxon>Favolaschia</taxon>
    </lineage>
</organism>
<evidence type="ECO:0000313" key="1">
    <source>
        <dbReference type="EMBL" id="KAK6984706.1"/>
    </source>
</evidence>
<name>A0AAV9ZKD8_9AGAR</name>
<keyword evidence="3" id="KW-1185">Reference proteome</keyword>
<reference evidence="1 3" key="1">
    <citation type="journal article" date="2024" name="J Genomics">
        <title>Draft genome sequencing and assembly of Favolaschia claudopus CIRM-BRFM 2984 isolated from oak limbs.</title>
        <authorList>
            <person name="Navarro D."/>
            <person name="Drula E."/>
            <person name="Chaduli D."/>
            <person name="Cazenave R."/>
            <person name="Ahrendt S."/>
            <person name="Wang J."/>
            <person name="Lipzen A."/>
            <person name="Daum C."/>
            <person name="Barry K."/>
            <person name="Grigoriev I.V."/>
            <person name="Favel A."/>
            <person name="Rosso M.N."/>
            <person name="Martin F."/>
        </authorList>
    </citation>
    <scope>NUCLEOTIDE SEQUENCE [LARGE SCALE GENOMIC DNA]</scope>
    <source>
        <strain evidence="1 3">CIRM-BRFM 2984</strain>
    </source>
</reference>
<dbReference type="EMBL" id="JAWWNJ010000135">
    <property type="protein sequence ID" value="KAK6984706.1"/>
    <property type="molecule type" value="Genomic_DNA"/>
</dbReference>
<dbReference type="Proteomes" id="UP001362999">
    <property type="component" value="Unassembled WGS sequence"/>
</dbReference>
<feature type="non-terminal residue" evidence="1">
    <location>
        <position position="77"/>
    </location>
</feature>
<dbReference type="AlphaFoldDB" id="A0AAV9ZKD8"/>
<proteinExistence type="predicted"/>
<feature type="non-terminal residue" evidence="1">
    <location>
        <position position="1"/>
    </location>
</feature>
<accession>A0AAV9ZKD8</accession>
<gene>
    <name evidence="2" type="ORF">R3P38DRAFT_2389622</name>
    <name evidence="1" type="ORF">R3P38DRAFT_2393174</name>
</gene>
<evidence type="ECO:0000313" key="3">
    <source>
        <dbReference type="Proteomes" id="UP001362999"/>
    </source>
</evidence>